<dbReference type="PANTHER" id="PTHR15074">
    <property type="entry name" value="METHYL-CPG-BINDING PROTEIN"/>
    <property type="match status" value="1"/>
</dbReference>
<sequence length="456" mass="52430">MVPPIIYKYQRRRDRRLGRVDGSSVMMTRRRPDSDFIEVSDENRSLGLFKEDDEKNRDLGCIDETETRHGSTGLLLQCHDGSCCLDKDKSNSLDDLFSGFVYKGVRRRKRDDFGSKTTSNLVSHQIADDDDSVSESHIERQECSEYHVEVRRVSPYFQGSSVSQQSKEECDSDSVCSQSGRNCRKGCSKVQAKVPRVSPYFQSSTISQCDSDIVSSSQSGRNYRKGSSKRQAKVRRVSPYFQESTVSEQPSQAPPRDLRQYFKVVKVSRYFHADGIQVNESQKEKSTRVRKTPVVSPSLSLSQKTDEAYLRKTHDNTWVPPRSPCNLLQEDHWHDPWRVLVICMLLNKTSGAQTRGVIADLFTLCPDAKTATEVEGKEIESLIKPLGLQKKRAKMIQRFSLEYLQESWTHVTQLHGIGKYAADAYAIFCNGKWDRVKPNDHMLNYYWEFLRIRYKL</sequence>
<organism evidence="4 5">
    <name type="scientific">Arabidopsis arenosa</name>
    <name type="common">Sand rock-cress</name>
    <name type="synonym">Cardaminopsis arenosa</name>
    <dbReference type="NCBI Taxonomy" id="38785"/>
    <lineage>
        <taxon>Eukaryota</taxon>
        <taxon>Viridiplantae</taxon>
        <taxon>Streptophyta</taxon>
        <taxon>Embryophyta</taxon>
        <taxon>Tracheophyta</taxon>
        <taxon>Spermatophyta</taxon>
        <taxon>Magnoliopsida</taxon>
        <taxon>eudicotyledons</taxon>
        <taxon>Gunneridae</taxon>
        <taxon>Pentapetalae</taxon>
        <taxon>rosids</taxon>
        <taxon>malvids</taxon>
        <taxon>Brassicales</taxon>
        <taxon>Brassicaceae</taxon>
        <taxon>Camelineae</taxon>
        <taxon>Arabidopsis</taxon>
    </lineage>
</organism>
<dbReference type="GO" id="GO:0005634">
    <property type="term" value="C:nucleus"/>
    <property type="evidence" value="ECO:0007669"/>
    <property type="project" value="UniProtKB-SubCell"/>
</dbReference>
<proteinExistence type="predicted"/>
<name>A0A8S1ZUQ1_ARAAE</name>
<accession>A0A8S1ZUQ1</accession>
<feature type="compositionally biased region" description="Polar residues" evidence="3">
    <location>
        <begin position="241"/>
        <end position="251"/>
    </location>
</feature>
<dbReference type="EMBL" id="LR999453">
    <property type="protein sequence ID" value="CAE5966528.1"/>
    <property type="molecule type" value="Genomic_DNA"/>
</dbReference>
<dbReference type="GO" id="GO:0006281">
    <property type="term" value="P:DNA repair"/>
    <property type="evidence" value="ECO:0007669"/>
    <property type="project" value="InterPro"/>
</dbReference>
<protein>
    <recommendedName>
        <fullName evidence="6">Methyl-CpG-binding domain protein 4-like protein</fullName>
    </recommendedName>
</protein>
<feature type="compositionally biased region" description="Polar residues" evidence="3">
    <location>
        <begin position="212"/>
        <end position="221"/>
    </location>
</feature>
<dbReference type="FunFam" id="1.10.340.30:FF:000007">
    <property type="entry name" value="Methyl-CpG-binding domain protein 4"/>
    <property type="match status" value="1"/>
</dbReference>
<evidence type="ECO:0000256" key="2">
    <source>
        <dbReference type="ARBA" id="ARBA00023242"/>
    </source>
</evidence>
<comment type="subcellular location">
    <subcellularLocation>
        <location evidence="1">Nucleus</location>
    </subcellularLocation>
</comment>
<evidence type="ECO:0000256" key="1">
    <source>
        <dbReference type="ARBA" id="ARBA00004123"/>
    </source>
</evidence>
<keyword evidence="2" id="KW-0539">Nucleus</keyword>
<feature type="compositionally biased region" description="Basic residues" evidence="3">
    <location>
        <begin position="222"/>
        <end position="236"/>
    </location>
</feature>
<evidence type="ECO:0000313" key="5">
    <source>
        <dbReference type="Proteomes" id="UP000682877"/>
    </source>
</evidence>
<dbReference type="InterPro" id="IPR011257">
    <property type="entry name" value="DNA_glycosylase"/>
</dbReference>
<evidence type="ECO:0008006" key="6">
    <source>
        <dbReference type="Google" id="ProtNLM"/>
    </source>
</evidence>
<keyword evidence="5" id="KW-1185">Reference proteome</keyword>
<feature type="region of interest" description="Disordered" evidence="3">
    <location>
        <begin position="212"/>
        <end position="255"/>
    </location>
</feature>
<dbReference type="Gene3D" id="1.10.340.30">
    <property type="entry name" value="Hypothetical protein, domain 2"/>
    <property type="match status" value="1"/>
</dbReference>
<dbReference type="PANTHER" id="PTHR15074:SF0">
    <property type="entry name" value="METHYL-CPG-BINDING DOMAIN PROTEIN 4-LIKE PROTEIN"/>
    <property type="match status" value="1"/>
</dbReference>
<gene>
    <name evidence="4" type="ORF">AARE701A_LOCUS6641</name>
</gene>
<dbReference type="Proteomes" id="UP000682877">
    <property type="component" value="Chromosome 3"/>
</dbReference>
<reference evidence="4" key="1">
    <citation type="submission" date="2021-01" db="EMBL/GenBank/DDBJ databases">
        <authorList>
            <person name="Bezrukov I."/>
        </authorList>
    </citation>
    <scope>NUCLEOTIDE SEQUENCE</scope>
</reference>
<evidence type="ECO:0000256" key="3">
    <source>
        <dbReference type="SAM" id="MobiDB-lite"/>
    </source>
</evidence>
<dbReference type="GO" id="GO:0003824">
    <property type="term" value="F:catalytic activity"/>
    <property type="evidence" value="ECO:0007669"/>
    <property type="project" value="InterPro"/>
</dbReference>
<dbReference type="AlphaFoldDB" id="A0A8S1ZUQ1"/>
<dbReference type="InterPro" id="IPR045138">
    <property type="entry name" value="MeCP2/MBD4"/>
</dbReference>
<dbReference type="SUPFAM" id="SSF48150">
    <property type="entry name" value="DNA-glycosylase"/>
    <property type="match status" value="1"/>
</dbReference>
<evidence type="ECO:0000313" key="4">
    <source>
        <dbReference type="EMBL" id="CAE5966528.1"/>
    </source>
</evidence>
<dbReference type="GO" id="GO:0003677">
    <property type="term" value="F:DNA binding"/>
    <property type="evidence" value="ECO:0007669"/>
    <property type="project" value="InterPro"/>
</dbReference>